<name>A4TU69_9PROT</name>
<dbReference type="EMBL" id="CU459003">
    <property type="protein sequence ID" value="CAM74176.1"/>
    <property type="molecule type" value="Genomic_DNA"/>
</dbReference>
<gene>
    <name evidence="2" type="ORF">MGR_1066</name>
</gene>
<proteinExistence type="predicted"/>
<protein>
    <submittedName>
        <fullName evidence="2">Uncharacterized protein</fullName>
    </submittedName>
</protein>
<organism evidence="2">
    <name type="scientific">Magnetospirillum gryphiswaldense</name>
    <dbReference type="NCBI Taxonomy" id="55518"/>
    <lineage>
        <taxon>Bacteria</taxon>
        <taxon>Pseudomonadati</taxon>
        <taxon>Pseudomonadota</taxon>
        <taxon>Alphaproteobacteria</taxon>
        <taxon>Rhodospirillales</taxon>
        <taxon>Rhodospirillaceae</taxon>
        <taxon>Magnetospirillum</taxon>
    </lineage>
</organism>
<evidence type="ECO:0000256" key="1">
    <source>
        <dbReference type="SAM" id="Phobius"/>
    </source>
</evidence>
<sequence length="74" mass="7857">MEKLLECKVCGRPLASSAKACPGCATEDPFGKKAALARVVIVASLLVGGYLLWDHLPKAIAIVAGIPEFVRQHQ</sequence>
<keyword evidence="1" id="KW-1133">Transmembrane helix</keyword>
<dbReference type="AlphaFoldDB" id="A4TU69"/>
<reference evidence="2" key="1">
    <citation type="journal article" date="2007" name="J. Bacteriol.">
        <title>Comparative genome analysis of four magnetotactic bacteria reveals a complex set of group-specific genes implicated in magnetosome biomineralization and function.</title>
        <authorList>
            <person name="Richter M."/>
            <person name="Kube M."/>
            <person name="Bazylinski D.A."/>
            <person name="Lombardot T."/>
            <person name="Gloeckner F.O."/>
            <person name="Reinhardt R."/>
            <person name="Schueler D."/>
        </authorList>
    </citation>
    <scope>NUCLEOTIDE SEQUENCE</scope>
    <source>
        <strain evidence="2">MSR-1</strain>
    </source>
</reference>
<keyword evidence="1" id="KW-0812">Transmembrane</keyword>
<accession>A4TU69</accession>
<feature type="transmembrane region" description="Helical" evidence="1">
    <location>
        <begin position="35"/>
        <end position="53"/>
    </location>
</feature>
<evidence type="ECO:0000313" key="2">
    <source>
        <dbReference type="EMBL" id="CAM74176.1"/>
    </source>
</evidence>
<keyword evidence="1" id="KW-0472">Membrane</keyword>